<dbReference type="PANTHER" id="PTHR14237">
    <property type="entry name" value="MOLYBDOPTERIN COFACTOR SULFURASE MOSC"/>
    <property type="match status" value="1"/>
</dbReference>
<dbReference type="Gene3D" id="3.40.640.10">
    <property type="entry name" value="Type I PLP-dependent aspartate aminotransferase-like (Major domain)"/>
    <property type="match status" value="1"/>
</dbReference>
<dbReference type="SUPFAM" id="SSF53383">
    <property type="entry name" value="PLP-dependent transferases"/>
    <property type="match status" value="1"/>
</dbReference>
<reference evidence="2" key="1">
    <citation type="submission" date="2024-02" db="EMBL/GenBank/DDBJ databases">
        <authorList>
            <consortium name="ELIXIR-Norway"/>
            <consortium name="Elixir Norway"/>
        </authorList>
    </citation>
    <scope>NUCLEOTIDE SEQUENCE</scope>
</reference>
<feature type="compositionally biased region" description="Polar residues" evidence="1">
    <location>
        <begin position="395"/>
        <end position="407"/>
    </location>
</feature>
<sequence>MGSRQWNVEHKDLVQRNMGSDHRMQRDGGTDHPVAVERNRAECEGDLYYYTRTSTLPSEEQALAAFLAAYPLYNDTFEVDRTREKEYRHLNEESAQVCLDYAGVGLFSHAQQTAKTAVSSFGLAYLSATLVTHALYYNAAPMSERDLEGAIRSRVLRYMNIDEKEYVMVFTASTFSAFKLVGESYPFHVCKKLLLAYDHRCESLDWISECARSKGAVVTKASLMWPSLKLDAVDVRKKLSSKGKLGLESGKGRNTWGCHSFDTAEDKVNLHKGVDGQSSGSQQEHQGLLVYPVISQVSGTKHSLQWVTEAQQNRWHVLLDVSGLGAKAMDLLSLSLFSPDFIIASFYKVFGSDPTGFGCLVIKKTVLQTLGDSSKARAIGMVRIVPMGGGAPQSPEESSSKASTAVPTSWESGHASIASSQSLGTASSLETTPLLSQEIVLEDWARSQLPPQLSSVSSSFWSQHSKEQIVDSSQSIKLHGKLLSKEQGRNMQDETWDSRTVEQAGTVISGGKKAKTLGIRYLQVPVRGTVGSGTGDPHCSEYRSPLKLTLPRGFDSSPGTWSPPLVGSEARQVFTPSSLPDTPSSASAPCSPSYPKLLDSNDEIWLNLGLSQKNDMVCSGLDHIDKIGLTQINIRIKALINWLISSLQRLRHPIPGNPFVALIYGPLCQSERGHTIAFNILDLSGDLLDPILVQRLADRNNISLATGNIQGNFTLEQHKRGDRDKGSGSKPRLGSGSAPLTDLAQQTWSEKGETHHMGGFSVVYAALGFLSSFTDVYRLWVFVAQFLDPEFVNRELFHYRALNQQTILM</sequence>
<evidence type="ECO:0000313" key="3">
    <source>
        <dbReference type="Proteomes" id="UP001497512"/>
    </source>
</evidence>
<protein>
    <recommendedName>
        <fullName evidence="4">Molybdenum cofactor sulfurase</fullName>
    </recommendedName>
</protein>
<organism evidence="2 3">
    <name type="scientific">Sphagnum troendelagicum</name>
    <dbReference type="NCBI Taxonomy" id="128251"/>
    <lineage>
        <taxon>Eukaryota</taxon>
        <taxon>Viridiplantae</taxon>
        <taxon>Streptophyta</taxon>
        <taxon>Embryophyta</taxon>
        <taxon>Bryophyta</taxon>
        <taxon>Sphagnophytina</taxon>
        <taxon>Sphagnopsida</taxon>
        <taxon>Sphagnales</taxon>
        <taxon>Sphagnaceae</taxon>
        <taxon>Sphagnum</taxon>
    </lineage>
</organism>
<dbReference type="EMBL" id="OZ019909">
    <property type="protein sequence ID" value="CAK9208887.1"/>
    <property type="molecule type" value="Genomic_DNA"/>
</dbReference>
<gene>
    <name evidence="2" type="ORF">CSSPTR1EN2_LOCUS9408</name>
</gene>
<feature type="compositionally biased region" description="Basic and acidic residues" evidence="1">
    <location>
        <begin position="716"/>
        <end position="727"/>
    </location>
</feature>
<name>A0ABP0TZH1_9BRYO</name>
<dbReference type="InterPro" id="IPR015424">
    <property type="entry name" value="PyrdxlP-dep_Trfase"/>
</dbReference>
<evidence type="ECO:0000313" key="2">
    <source>
        <dbReference type="EMBL" id="CAK9208887.1"/>
    </source>
</evidence>
<dbReference type="PANTHER" id="PTHR14237:SF76">
    <property type="entry name" value="OS03G0765800 PROTEIN"/>
    <property type="match status" value="1"/>
</dbReference>
<keyword evidence="3" id="KW-1185">Reference proteome</keyword>
<dbReference type="Proteomes" id="UP001497512">
    <property type="component" value="Chromosome 17"/>
</dbReference>
<proteinExistence type="predicted"/>
<evidence type="ECO:0008006" key="4">
    <source>
        <dbReference type="Google" id="ProtNLM"/>
    </source>
</evidence>
<accession>A0ABP0TZH1</accession>
<evidence type="ECO:0000256" key="1">
    <source>
        <dbReference type="SAM" id="MobiDB-lite"/>
    </source>
</evidence>
<feature type="region of interest" description="Disordered" evidence="1">
    <location>
        <begin position="716"/>
        <end position="739"/>
    </location>
</feature>
<feature type="region of interest" description="Disordered" evidence="1">
    <location>
        <begin position="387"/>
        <end position="407"/>
    </location>
</feature>
<dbReference type="InterPro" id="IPR015421">
    <property type="entry name" value="PyrdxlP-dep_Trfase_major"/>
</dbReference>